<organism evidence="8 9">
    <name type="scientific">Flavobacterium urocaniciphilum</name>
    <dbReference type="NCBI Taxonomy" id="1299341"/>
    <lineage>
        <taxon>Bacteria</taxon>
        <taxon>Pseudomonadati</taxon>
        <taxon>Bacteroidota</taxon>
        <taxon>Flavobacteriia</taxon>
        <taxon>Flavobacteriales</taxon>
        <taxon>Flavobacteriaceae</taxon>
        <taxon>Flavobacterium</taxon>
    </lineage>
</organism>
<dbReference type="InterPro" id="IPR058792">
    <property type="entry name" value="Beta-barrel_RND_2"/>
</dbReference>
<dbReference type="PRINTS" id="PR01490">
    <property type="entry name" value="RTXTOXIND"/>
</dbReference>
<keyword evidence="4" id="KW-0472">Membrane</keyword>
<keyword evidence="9" id="KW-1185">Reference proteome</keyword>
<gene>
    <name evidence="8" type="ORF">SAMN05444005_101730</name>
</gene>
<keyword evidence="3" id="KW-1133">Transmembrane helix</keyword>
<evidence type="ECO:0000259" key="6">
    <source>
        <dbReference type="Pfam" id="PF25917"/>
    </source>
</evidence>
<dbReference type="Gene3D" id="2.40.50.100">
    <property type="match status" value="1"/>
</dbReference>
<dbReference type="Pfam" id="PF25917">
    <property type="entry name" value="BSH_RND"/>
    <property type="match status" value="1"/>
</dbReference>
<dbReference type="SUPFAM" id="SSF111369">
    <property type="entry name" value="HlyD-like secretion proteins"/>
    <property type="match status" value="2"/>
</dbReference>
<feature type="coiled-coil region" evidence="5">
    <location>
        <begin position="153"/>
        <end position="180"/>
    </location>
</feature>
<dbReference type="PANTHER" id="PTHR30386">
    <property type="entry name" value="MEMBRANE FUSION SUBUNIT OF EMRAB-TOLC MULTIDRUG EFFLUX PUMP"/>
    <property type="match status" value="1"/>
</dbReference>
<dbReference type="InterPro" id="IPR050739">
    <property type="entry name" value="MFP"/>
</dbReference>
<dbReference type="RefSeq" id="WP_091465254.1">
    <property type="nucleotide sequence ID" value="NZ_FOEI01000001.1"/>
</dbReference>
<evidence type="ECO:0000256" key="4">
    <source>
        <dbReference type="ARBA" id="ARBA00023136"/>
    </source>
</evidence>
<dbReference type="InterPro" id="IPR058625">
    <property type="entry name" value="MdtA-like_BSH"/>
</dbReference>
<dbReference type="GO" id="GO:0055085">
    <property type="term" value="P:transmembrane transport"/>
    <property type="evidence" value="ECO:0007669"/>
    <property type="project" value="InterPro"/>
</dbReference>
<dbReference type="AlphaFoldDB" id="A0A1H8ZK72"/>
<evidence type="ECO:0000256" key="2">
    <source>
        <dbReference type="ARBA" id="ARBA00022692"/>
    </source>
</evidence>
<dbReference type="PANTHER" id="PTHR30386:SF26">
    <property type="entry name" value="TRANSPORT PROTEIN COMB"/>
    <property type="match status" value="1"/>
</dbReference>
<dbReference type="Proteomes" id="UP000198648">
    <property type="component" value="Unassembled WGS sequence"/>
</dbReference>
<dbReference type="EMBL" id="FOEI01000001">
    <property type="protein sequence ID" value="SEP64128.1"/>
    <property type="molecule type" value="Genomic_DNA"/>
</dbReference>
<accession>A0A1H8ZK72</accession>
<feature type="domain" description="Multidrug resistance protein MdtA-like barrel-sandwich hybrid" evidence="6">
    <location>
        <begin position="50"/>
        <end position="257"/>
    </location>
</feature>
<evidence type="ECO:0000256" key="1">
    <source>
        <dbReference type="ARBA" id="ARBA00004167"/>
    </source>
</evidence>
<dbReference type="Gene3D" id="1.10.287.470">
    <property type="entry name" value="Helix hairpin bin"/>
    <property type="match status" value="2"/>
</dbReference>
<protein>
    <submittedName>
        <fullName evidence="8">Membrane fusion protein, multidrug efflux system</fullName>
    </submittedName>
</protein>
<dbReference type="Pfam" id="PF25954">
    <property type="entry name" value="Beta-barrel_RND_2"/>
    <property type="match status" value="1"/>
</dbReference>
<name>A0A1H8ZK72_9FLAO</name>
<evidence type="ECO:0000256" key="5">
    <source>
        <dbReference type="SAM" id="Coils"/>
    </source>
</evidence>
<dbReference type="OrthoDB" id="9811754at2"/>
<feature type="domain" description="CusB-like beta-barrel" evidence="7">
    <location>
        <begin position="261"/>
        <end position="304"/>
    </location>
</feature>
<keyword evidence="2" id="KW-0812">Transmembrane</keyword>
<evidence type="ECO:0000313" key="8">
    <source>
        <dbReference type="EMBL" id="SEP64128.1"/>
    </source>
</evidence>
<dbReference type="STRING" id="1299341.SAMN05444005_101730"/>
<evidence type="ECO:0000259" key="7">
    <source>
        <dbReference type="Pfam" id="PF25954"/>
    </source>
</evidence>
<sequence>MEKKKTNKKFTFLLIGLVTLGGIYGGYKYMHSLSHETTDDAQIEQNMTPIIPRVTGYINKVYVKDNQQVKKGDTLFVIDNSDYLVKVEEAKAALLAAESSFEVSKADVGTAQGTVAVSDANAKSSINNIESAQIRLWRATNDFERFENLYKNKSITKQQYEQALAAKQEAETQLKMMKQQKSANDYQKNVAVTRTNVSQKQTSVAAANIERAKAALEAAQLNLKYTVVTAATNGQVSAIDLQPGQLVQPGQSLFYIINSEEVWVVANFKETQLNKMKLGQIVEIKADAFPDDKFEGSIASFSPATGSRFSLLPPDNATGNFVKTVQRLPVKITLTAKNAQDKIKLLRSGMNVEVDVHLN</sequence>
<comment type="subcellular location">
    <subcellularLocation>
        <location evidence="1">Membrane</location>
        <topology evidence="1">Single-pass membrane protein</topology>
    </subcellularLocation>
</comment>
<keyword evidence="5" id="KW-0175">Coiled coil</keyword>
<dbReference type="Gene3D" id="2.40.30.170">
    <property type="match status" value="1"/>
</dbReference>
<evidence type="ECO:0000256" key="3">
    <source>
        <dbReference type="ARBA" id="ARBA00022989"/>
    </source>
</evidence>
<reference evidence="8 9" key="1">
    <citation type="submission" date="2016-10" db="EMBL/GenBank/DDBJ databases">
        <authorList>
            <person name="de Groot N.N."/>
        </authorList>
    </citation>
    <scope>NUCLEOTIDE SEQUENCE [LARGE SCALE GENOMIC DNA]</scope>
    <source>
        <strain evidence="8 9">DSM 27078</strain>
    </source>
</reference>
<dbReference type="GO" id="GO:0016020">
    <property type="term" value="C:membrane"/>
    <property type="evidence" value="ECO:0007669"/>
    <property type="project" value="UniProtKB-SubCell"/>
</dbReference>
<evidence type="ECO:0000313" key="9">
    <source>
        <dbReference type="Proteomes" id="UP000198648"/>
    </source>
</evidence>
<proteinExistence type="predicted"/>